<protein>
    <recommendedName>
        <fullName evidence="2">Phage head morphogenesis domain-containing protein</fullName>
    </recommendedName>
</protein>
<proteinExistence type="predicted"/>
<gene>
    <name evidence="1" type="ORF">LCGC14_2768520</name>
</gene>
<sequence>NAVASHEQRVDAFLKAWMADAFAGLVMGVVQGYSPNDIDARIGETRADGTQMEYALSLLLSTEVQISIGDADDAFITDFGNMVQERRWQTMEDERVCPTCKPNNGKTPEKATTTIPAHPRCRCYWRTVPASYKGLAGDAAVSGAKDGAMVIRDPQTGKTIGTVLVSFDDWSQAVAN</sequence>
<accession>A0A0F9B5N1</accession>
<evidence type="ECO:0008006" key="2">
    <source>
        <dbReference type="Google" id="ProtNLM"/>
    </source>
</evidence>
<comment type="caution">
    <text evidence="1">The sequence shown here is derived from an EMBL/GenBank/DDBJ whole genome shotgun (WGS) entry which is preliminary data.</text>
</comment>
<name>A0A0F9B5N1_9ZZZZ</name>
<dbReference type="EMBL" id="LAZR01051091">
    <property type="protein sequence ID" value="KKK85909.1"/>
    <property type="molecule type" value="Genomic_DNA"/>
</dbReference>
<reference evidence="1" key="1">
    <citation type="journal article" date="2015" name="Nature">
        <title>Complex archaea that bridge the gap between prokaryotes and eukaryotes.</title>
        <authorList>
            <person name="Spang A."/>
            <person name="Saw J.H."/>
            <person name="Jorgensen S.L."/>
            <person name="Zaremba-Niedzwiedzka K."/>
            <person name="Martijn J."/>
            <person name="Lind A.E."/>
            <person name="van Eijk R."/>
            <person name="Schleper C."/>
            <person name="Guy L."/>
            <person name="Ettema T.J."/>
        </authorList>
    </citation>
    <scope>NUCLEOTIDE SEQUENCE</scope>
</reference>
<evidence type="ECO:0000313" key="1">
    <source>
        <dbReference type="EMBL" id="KKK85909.1"/>
    </source>
</evidence>
<dbReference type="AlphaFoldDB" id="A0A0F9B5N1"/>
<organism evidence="1">
    <name type="scientific">marine sediment metagenome</name>
    <dbReference type="NCBI Taxonomy" id="412755"/>
    <lineage>
        <taxon>unclassified sequences</taxon>
        <taxon>metagenomes</taxon>
        <taxon>ecological metagenomes</taxon>
    </lineage>
</organism>
<feature type="non-terminal residue" evidence="1">
    <location>
        <position position="1"/>
    </location>
</feature>